<dbReference type="GO" id="GO:0009908">
    <property type="term" value="P:flower development"/>
    <property type="evidence" value="ECO:0007669"/>
    <property type="project" value="UniProtKB-KW"/>
</dbReference>
<name>A0A1R3J7V4_COCAP</name>
<dbReference type="InterPro" id="IPR012474">
    <property type="entry name" value="Frigida"/>
</dbReference>
<feature type="region of interest" description="Disordered" evidence="6">
    <location>
        <begin position="1836"/>
        <end position="1878"/>
    </location>
</feature>
<dbReference type="PANTHER" id="PTHR31791:SF33">
    <property type="entry name" value="FRIGIDA-LIKE PROTEIN"/>
    <property type="match status" value="1"/>
</dbReference>
<evidence type="ECO:0000313" key="7">
    <source>
        <dbReference type="EMBL" id="OMO90933.1"/>
    </source>
</evidence>
<feature type="compositionally biased region" description="Polar residues" evidence="6">
    <location>
        <begin position="1844"/>
        <end position="1857"/>
    </location>
</feature>
<feature type="coiled-coil region" evidence="5">
    <location>
        <begin position="1166"/>
        <end position="1193"/>
    </location>
</feature>
<feature type="coiled-coil region" evidence="5">
    <location>
        <begin position="53"/>
        <end position="87"/>
    </location>
</feature>
<keyword evidence="3" id="KW-0221">Differentiation</keyword>
<organism evidence="7 8">
    <name type="scientific">Corchorus capsularis</name>
    <name type="common">Jute</name>
    <dbReference type="NCBI Taxonomy" id="210143"/>
    <lineage>
        <taxon>Eukaryota</taxon>
        <taxon>Viridiplantae</taxon>
        <taxon>Streptophyta</taxon>
        <taxon>Embryophyta</taxon>
        <taxon>Tracheophyta</taxon>
        <taxon>Spermatophyta</taxon>
        <taxon>Magnoliopsida</taxon>
        <taxon>eudicotyledons</taxon>
        <taxon>Gunneridae</taxon>
        <taxon>Pentapetalae</taxon>
        <taxon>rosids</taxon>
        <taxon>malvids</taxon>
        <taxon>Malvales</taxon>
        <taxon>Malvaceae</taxon>
        <taxon>Grewioideae</taxon>
        <taxon>Apeibeae</taxon>
        <taxon>Corchorus</taxon>
    </lineage>
</organism>
<feature type="compositionally biased region" description="Basic and acidic residues" evidence="6">
    <location>
        <begin position="651"/>
        <end position="673"/>
    </location>
</feature>
<evidence type="ECO:0000256" key="1">
    <source>
        <dbReference type="ARBA" id="ARBA00008956"/>
    </source>
</evidence>
<comment type="similarity">
    <text evidence="1">Belongs to the Frigida family.</text>
</comment>
<dbReference type="Gramene" id="OMO90933">
    <property type="protein sequence ID" value="OMO90933"/>
    <property type="gene ID" value="CCACVL1_07250"/>
</dbReference>
<evidence type="ECO:0000256" key="4">
    <source>
        <dbReference type="ARBA" id="ARBA00023089"/>
    </source>
</evidence>
<accession>A0A1R3J7V4</accession>
<evidence type="ECO:0000256" key="5">
    <source>
        <dbReference type="SAM" id="Coils"/>
    </source>
</evidence>
<evidence type="ECO:0000256" key="2">
    <source>
        <dbReference type="ARBA" id="ARBA00022473"/>
    </source>
</evidence>
<keyword evidence="8" id="KW-1185">Reference proteome</keyword>
<keyword evidence="4" id="KW-0287">Flowering</keyword>
<feature type="coiled-coil region" evidence="5">
    <location>
        <begin position="1299"/>
        <end position="1347"/>
    </location>
</feature>
<feature type="coiled-coil region" evidence="5">
    <location>
        <begin position="1218"/>
        <end position="1274"/>
    </location>
</feature>
<feature type="region of interest" description="Disordered" evidence="6">
    <location>
        <begin position="651"/>
        <end position="682"/>
    </location>
</feature>
<dbReference type="GO" id="GO:0030154">
    <property type="term" value="P:cell differentiation"/>
    <property type="evidence" value="ECO:0007669"/>
    <property type="project" value="UniProtKB-KW"/>
</dbReference>
<feature type="compositionally biased region" description="Basic and acidic residues" evidence="6">
    <location>
        <begin position="1094"/>
        <end position="1103"/>
    </location>
</feature>
<evidence type="ECO:0000256" key="3">
    <source>
        <dbReference type="ARBA" id="ARBA00022782"/>
    </source>
</evidence>
<dbReference type="Pfam" id="PF07899">
    <property type="entry name" value="Frigida"/>
    <property type="match status" value="4"/>
</dbReference>
<comment type="caution">
    <text evidence="7">The sequence shown here is derived from an EMBL/GenBank/DDBJ whole genome shotgun (WGS) entry which is preliminary data.</text>
</comment>
<dbReference type="OrthoDB" id="1166041at2759"/>
<keyword evidence="5" id="KW-0175">Coiled coil</keyword>
<dbReference type="STRING" id="210143.A0A1R3J7V4"/>
<gene>
    <name evidence="7" type="ORF">CCACVL1_07250</name>
</gene>
<protein>
    <submittedName>
        <fullName evidence="7">Frigida-like protein</fullName>
    </submittedName>
</protein>
<dbReference type="EMBL" id="AWWV01008384">
    <property type="protein sequence ID" value="OMO90933.1"/>
    <property type="molecule type" value="Genomic_DNA"/>
</dbReference>
<sequence>MCSLDDIAADLILLESQSKTLASNLGKLQGGFSLVPSLTLQCQKLQVLSNSIYSAIQTRFQELQSKEKEIENRLKELEFREKELEWKLKIGMEGEDDMEILLFFMLAAGYGLLGQFKSKDIRNLFERVANYKQASLFSHVLGFVEEAATESCVIHSQVKMERLSEVSNMMSEARDDTVINYPCPSSADLRFVASTNADRLLMFLNEHGNDDNVGDAVYNALKMSGNSAKLVLDVVKAGISEKANVGVEMGMVHNSCMVLLEQLMRVRPEVSQKLKRKALHVAQHLKGNLKPQGNYSKEVLVFLMLVGVYGLTNGFNSKEIESLFECVSQYKQAPILSRILGFVDQTLARGVHQSQVKIEQSEAENFQSDSFLPSDAKIEQYIASSSTSWGPQLLSFSINMDAIGLILFLSKHVQDHNLMRVQILDALKLASDPAKLVLDALSSFYRSKSREGFKGAALCNARKSCILLLEQLMTFSVQINHHVNEEALKLAAEWKERMEDKYPQGVMAYGFLLFIITYNLKSNYDADQLLCLLVTASKYRQSPELCQALGLAEKISILTETLIKENLRLEAIAYICAFDLAHKFPPSRLLNDHLKYSKRRMYQNSKRSNEKQNLTIEREIAIVRRVIGCITDHKLESLYPPENLEKHILHLESQKDSEDNTARKEKQKADRKGTLSVSSNNDKPLQECGLKCPNMSAEAIASTFDFDSAGFTPQPPPLEKPVGLIADQAAPWSLWGCSTFPADSISFDWQRGCAVADKRSLEQFIATGAYGKAASESSIHHAQQIDQSQFESFQPDGFVHSEATSEQSKTFSSSFGIDLQSYITRMDARGLISFLCEHVEHHDLMCREISDALQLAPDPAKLVLDVLSTFHGPHPWNIPQRKKKSGCVFNSEGLCKVRKSCILLLEQLRTFPLQIEPHVNEEVLKLEAIWKERMQKHQKGVMAYGFLQLIVTYSLMSAYDANELLSYLILASEYRQSPDLCLALGLADKIRVLIETLIKNNQRLEAIAYICAFDLIDKFPPAHVLKVHLEYSKESLYQKAKSSNWKWHRSIDQEIGIVRKVIECIADNKLESLYPPEDLKYHIIKLERQKAEKVDAARKEKQKTGRRKPSLVPPANSKPQQESENAPAEASASTSTNAGSTFKLSAFQVQGSTEFKIGGFSLSCVMGKLLCDLEMAEERKASLRRTFEEVQSRASSILLLNHQWKDLENTLDSAWSYVEERLKEVNAKEEEMKQQASKLEGEIETRERLVIQRFEEIRVKEEELERKCRDLELVKKGYVESLKQNQVEELKQREELGLKGGFEKLCQDLELEKKEFEDRRKKLEFSLKQCEQQFRKYEQQRIELKSTEKLVFGKLEEMKMEEKKNQERLDLKDKQIEVLSKELSRKSQIEFNGKDLQIFVNEKWANHESLSGEVLVILRLALDPAKFVLDAMEGFYPPYLKKGETEFDGDVVKRSCILLLVQLREICPEIKHDVKKEAMKIAFNWCTNLQVNSGNLLESLGFMLLLSSFRLASAFDVNVLLNFFEKVNLHDQAAKLFRDLYADKISGFIQNLIIRKQYFRAIRYICAFEVVNEYPPVPILEHFLKQSKAENRMKKKRPNEKNEAAIRRLSDMKAVVKCIEDHKLEFKFSLFKLNDLKNQIASLEKEYVMKNPASPTGCKYLDAATVLPNSPLSSAPSSITAVGSIITTATVPALASKTSSPMQSGSKHQDTIGSAEGVSDALIVTASSVSGLQTPGQQPTSFTNQASYELAAAFKADELLVLLDSDYWYQKAPDLCQILGMTTAIPGKAPCPSLSSSTNYNLESKYPSRVLIEYIAQLEKSKAELESKYTAQLEKSKAEKLHQASGSKVKTAPTLNEDQQRRENKRPRTSITREVLPHAPPGVTFPIHPMQPQPPFSGLVVGSTCSSSTSLVIPTLPIFIVETKVRK</sequence>
<dbReference type="Proteomes" id="UP000188268">
    <property type="component" value="Unassembled WGS sequence"/>
</dbReference>
<dbReference type="PANTHER" id="PTHR31791">
    <property type="entry name" value="FRIGIDA-LIKE PROTEIN 3-RELATED"/>
    <property type="match status" value="1"/>
</dbReference>
<evidence type="ECO:0000256" key="6">
    <source>
        <dbReference type="SAM" id="MobiDB-lite"/>
    </source>
</evidence>
<evidence type="ECO:0000313" key="8">
    <source>
        <dbReference type="Proteomes" id="UP000188268"/>
    </source>
</evidence>
<feature type="compositionally biased region" description="Low complexity" evidence="6">
    <location>
        <begin position="1122"/>
        <end position="1136"/>
    </location>
</feature>
<reference evidence="7 8" key="1">
    <citation type="submission" date="2013-09" db="EMBL/GenBank/DDBJ databases">
        <title>Corchorus capsularis genome sequencing.</title>
        <authorList>
            <person name="Alam M."/>
            <person name="Haque M.S."/>
            <person name="Islam M.S."/>
            <person name="Emdad E.M."/>
            <person name="Islam M.M."/>
            <person name="Ahmed B."/>
            <person name="Halim A."/>
            <person name="Hossen Q.M.M."/>
            <person name="Hossain M.Z."/>
            <person name="Ahmed R."/>
            <person name="Khan M.M."/>
            <person name="Islam R."/>
            <person name="Rashid M.M."/>
            <person name="Khan S.A."/>
            <person name="Rahman M.S."/>
            <person name="Alam M."/>
        </authorList>
    </citation>
    <scope>NUCLEOTIDE SEQUENCE [LARGE SCALE GENOMIC DNA]</scope>
    <source>
        <strain evidence="8">cv. CVL-1</strain>
        <tissue evidence="7">Whole seedling</tissue>
    </source>
</reference>
<proteinExistence type="inferred from homology"/>
<keyword evidence="2" id="KW-0217">Developmental protein</keyword>
<feature type="region of interest" description="Disordered" evidence="6">
    <location>
        <begin position="1094"/>
        <end position="1136"/>
    </location>
</feature>